<protein>
    <submittedName>
        <fullName evidence="3">Death-specific protein</fullName>
    </submittedName>
</protein>
<dbReference type="AlphaFoldDB" id="A0A0M0LQE7"/>
<dbReference type="PROSITE" id="PS00018">
    <property type="entry name" value="EF_HAND_1"/>
    <property type="match status" value="1"/>
</dbReference>
<reference evidence="4" key="1">
    <citation type="journal article" date="2015" name="PLoS Genet.">
        <title>Genome Sequence and Transcriptome Analyses of Chrysochromulina tobin: Metabolic Tools for Enhanced Algal Fitness in the Prominent Order Prymnesiales (Haptophyceae).</title>
        <authorList>
            <person name="Hovde B.T."/>
            <person name="Deodato C.R."/>
            <person name="Hunsperger H.M."/>
            <person name="Ryken S.A."/>
            <person name="Yost W."/>
            <person name="Jha R.K."/>
            <person name="Patterson J."/>
            <person name="Monnat R.J. Jr."/>
            <person name="Barlow S.B."/>
            <person name="Starkenburg S.R."/>
            <person name="Cattolico R.A."/>
        </authorList>
    </citation>
    <scope>NUCLEOTIDE SEQUENCE</scope>
    <source>
        <strain evidence="4">CCMP291</strain>
    </source>
</reference>
<dbReference type="EMBL" id="JWZX01000378">
    <property type="protein sequence ID" value="KOO53112.1"/>
    <property type="molecule type" value="Genomic_DNA"/>
</dbReference>
<sequence>MSSSQLPDGLAWSAELTPIPITMAASKVTEEVKSEVASEEGEACIPFEAYYCNEQGCWIGSPEDLAPASPEDFIVVLPDGRKFSAQTGVQSHAENIEEIKKDKRKQATMGLFAPVVTGAKALLGEQELNKLRGEVIAQHSKVISAFVDTSETPFGQLVLRRMFEAADKDGNGTLDRQEVRDALHALGFTFIEKKQIDQIIGRGDLNGDEVIDFEEFVKETPKTLRSSLIKLAKQNGHDLGFLA</sequence>
<dbReference type="OrthoDB" id="26525at2759"/>
<dbReference type="PANTHER" id="PTHR35709:SF1">
    <property type="entry name" value="PROTEIN PROTON GRADIENT REGULATION 5, CHLOROPLASTIC"/>
    <property type="match status" value="1"/>
</dbReference>
<dbReference type="GO" id="GO:0005509">
    <property type="term" value="F:calcium ion binding"/>
    <property type="evidence" value="ECO:0007669"/>
    <property type="project" value="InterPro"/>
</dbReference>
<dbReference type="InterPro" id="IPR037497">
    <property type="entry name" value="PGR5"/>
</dbReference>
<keyword evidence="1" id="KW-0106">Calcium</keyword>
<dbReference type="PROSITE" id="PS50222">
    <property type="entry name" value="EF_HAND_2"/>
    <property type="match status" value="1"/>
</dbReference>
<gene>
    <name evidence="3" type="ORF">Ctob_015809</name>
</gene>
<dbReference type="Proteomes" id="UP000037460">
    <property type="component" value="Unassembled WGS sequence"/>
</dbReference>
<evidence type="ECO:0000256" key="1">
    <source>
        <dbReference type="ARBA" id="ARBA00022837"/>
    </source>
</evidence>
<dbReference type="SMART" id="SM00054">
    <property type="entry name" value="EFh"/>
    <property type="match status" value="2"/>
</dbReference>
<accession>A0A0M0LQE7</accession>
<dbReference type="GO" id="GO:0009644">
    <property type="term" value="P:response to high light intensity"/>
    <property type="evidence" value="ECO:0007669"/>
    <property type="project" value="InterPro"/>
</dbReference>
<dbReference type="Pfam" id="PF13499">
    <property type="entry name" value="EF-hand_7"/>
    <property type="match status" value="1"/>
</dbReference>
<proteinExistence type="predicted"/>
<dbReference type="Gene3D" id="1.10.238.10">
    <property type="entry name" value="EF-hand"/>
    <property type="match status" value="1"/>
</dbReference>
<dbReference type="InterPro" id="IPR011992">
    <property type="entry name" value="EF-hand-dom_pair"/>
</dbReference>
<feature type="domain" description="EF-hand" evidence="2">
    <location>
        <begin position="154"/>
        <end position="189"/>
    </location>
</feature>
<evidence type="ECO:0000313" key="3">
    <source>
        <dbReference type="EMBL" id="KOO53112.1"/>
    </source>
</evidence>
<name>A0A0M0LQE7_9EUKA</name>
<dbReference type="PANTHER" id="PTHR35709">
    <property type="entry name" value="PROTEIN PROTON GRADIENT REGULATION 5, CHLOROPLASTIC"/>
    <property type="match status" value="1"/>
</dbReference>
<dbReference type="InterPro" id="IPR018247">
    <property type="entry name" value="EF_Hand_1_Ca_BS"/>
</dbReference>
<dbReference type="CDD" id="cd00051">
    <property type="entry name" value="EFh"/>
    <property type="match status" value="1"/>
</dbReference>
<dbReference type="SUPFAM" id="SSF47473">
    <property type="entry name" value="EF-hand"/>
    <property type="match status" value="1"/>
</dbReference>
<comment type="caution">
    <text evidence="3">The sequence shown here is derived from an EMBL/GenBank/DDBJ whole genome shotgun (WGS) entry which is preliminary data.</text>
</comment>
<dbReference type="InterPro" id="IPR002048">
    <property type="entry name" value="EF_hand_dom"/>
</dbReference>
<dbReference type="GO" id="GO:0009773">
    <property type="term" value="P:photosynthetic electron transport in photosystem I"/>
    <property type="evidence" value="ECO:0007669"/>
    <property type="project" value="InterPro"/>
</dbReference>
<evidence type="ECO:0000259" key="2">
    <source>
        <dbReference type="PROSITE" id="PS50222"/>
    </source>
</evidence>
<organism evidence="3 4">
    <name type="scientific">Chrysochromulina tobinii</name>
    <dbReference type="NCBI Taxonomy" id="1460289"/>
    <lineage>
        <taxon>Eukaryota</taxon>
        <taxon>Haptista</taxon>
        <taxon>Haptophyta</taxon>
        <taxon>Prymnesiophyceae</taxon>
        <taxon>Prymnesiales</taxon>
        <taxon>Chrysochromulinaceae</taxon>
        <taxon>Chrysochromulina</taxon>
    </lineage>
</organism>
<keyword evidence="4" id="KW-1185">Reference proteome</keyword>
<evidence type="ECO:0000313" key="4">
    <source>
        <dbReference type="Proteomes" id="UP000037460"/>
    </source>
</evidence>